<dbReference type="EMBL" id="FNMZ01000002">
    <property type="protein sequence ID" value="SDW81015.1"/>
    <property type="molecule type" value="Genomic_DNA"/>
</dbReference>
<keyword evidence="2" id="KW-0560">Oxidoreductase</keyword>
<dbReference type="InterPro" id="IPR020904">
    <property type="entry name" value="Sc_DH/Rdtase_CS"/>
</dbReference>
<reference evidence="4 5" key="1">
    <citation type="submission" date="2016-10" db="EMBL/GenBank/DDBJ databases">
        <authorList>
            <person name="de Groot N.N."/>
        </authorList>
    </citation>
    <scope>NUCLEOTIDE SEQUENCE [LARGE SCALE GENOMIC DNA]</scope>
    <source>
        <strain evidence="4 5">DSM 17890</strain>
    </source>
</reference>
<dbReference type="PANTHER" id="PTHR43639:SF1">
    <property type="entry name" value="SHORT-CHAIN DEHYDROGENASE_REDUCTASE FAMILY PROTEIN"/>
    <property type="match status" value="1"/>
</dbReference>
<dbReference type="PRINTS" id="PR00081">
    <property type="entry name" value="GDHRDH"/>
</dbReference>
<dbReference type="Proteomes" id="UP000199118">
    <property type="component" value="Unassembled WGS sequence"/>
</dbReference>
<gene>
    <name evidence="4" type="ORF">SAMN05444336_102410</name>
</gene>
<dbReference type="STRING" id="356660.SAMN05444336_102410"/>
<dbReference type="Gene3D" id="3.40.50.720">
    <property type="entry name" value="NAD(P)-binding Rossmann-like Domain"/>
    <property type="match status" value="1"/>
</dbReference>
<name>A0A1H2WKC7_9RHOB</name>
<feature type="domain" description="Ketoreductase" evidence="3">
    <location>
        <begin position="29"/>
        <end position="223"/>
    </location>
</feature>
<dbReference type="InterPro" id="IPR002347">
    <property type="entry name" value="SDR_fam"/>
</dbReference>
<organism evidence="4 5">
    <name type="scientific">Albimonas donghaensis</name>
    <dbReference type="NCBI Taxonomy" id="356660"/>
    <lineage>
        <taxon>Bacteria</taxon>
        <taxon>Pseudomonadati</taxon>
        <taxon>Pseudomonadota</taxon>
        <taxon>Alphaproteobacteria</taxon>
        <taxon>Rhodobacterales</taxon>
        <taxon>Paracoccaceae</taxon>
        <taxon>Albimonas</taxon>
    </lineage>
</organism>
<dbReference type="SMART" id="SM00822">
    <property type="entry name" value="PKS_KR"/>
    <property type="match status" value="1"/>
</dbReference>
<dbReference type="InterPro" id="IPR036291">
    <property type="entry name" value="NAD(P)-bd_dom_sf"/>
</dbReference>
<dbReference type="SUPFAM" id="SSF51735">
    <property type="entry name" value="NAD(P)-binding Rossmann-fold domains"/>
    <property type="match status" value="1"/>
</dbReference>
<dbReference type="GO" id="GO:0016491">
    <property type="term" value="F:oxidoreductase activity"/>
    <property type="evidence" value="ECO:0007669"/>
    <property type="project" value="UniProtKB-KW"/>
</dbReference>
<evidence type="ECO:0000256" key="1">
    <source>
        <dbReference type="ARBA" id="ARBA00006484"/>
    </source>
</evidence>
<protein>
    <submittedName>
        <fullName evidence="4">3-oxoacyl-[acyl-carrier protein] reductase</fullName>
    </submittedName>
</protein>
<accession>A0A1H2WKC7</accession>
<keyword evidence="5" id="KW-1185">Reference proteome</keyword>
<dbReference type="RefSeq" id="WP_245710453.1">
    <property type="nucleotide sequence ID" value="NZ_FNMZ01000002.1"/>
</dbReference>
<proteinExistence type="inferred from homology"/>
<dbReference type="InterPro" id="IPR057326">
    <property type="entry name" value="KR_dom"/>
</dbReference>
<sequence>MSRRPPPPRREAETAPPPAARDLLALDGRRALVTGASGGLGEALARRLAEAGAFVICHAATRPERARALAASLRAAGLEADAAQADLTAPGAAAELLADAGGADLLIHAAARQDMGGVSDMAAGDWAAVVGANLDAARALLAAFAAQTDPVPRAAALVSSVEASRPLPGHAAYAASKAGLESLVRSAAAEFAPLRVNALAPGLIDRPGLAEQWPEGLARWRAAAPLGRPADPAEIADAALFLVSDAARFVTGTTLVADGGLSAGPGW</sequence>
<dbReference type="Pfam" id="PF13561">
    <property type="entry name" value="adh_short_C2"/>
    <property type="match status" value="1"/>
</dbReference>
<evidence type="ECO:0000313" key="5">
    <source>
        <dbReference type="Proteomes" id="UP000199118"/>
    </source>
</evidence>
<dbReference type="PROSITE" id="PS00061">
    <property type="entry name" value="ADH_SHORT"/>
    <property type="match status" value="1"/>
</dbReference>
<evidence type="ECO:0000313" key="4">
    <source>
        <dbReference type="EMBL" id="SDW81015.1"/>
    </source>
</evidence>
<dbReference type="AlphaFoldDB" id="A0A1H2WKC7"/>
<dbReference type="PANTHER" id="PTHR43639">
    <property type="entry name" value="OXIDOREDUCTASE, SHORT-CHAIN DEHYDROGENASE/REDUCTASE FAMILY (AFU_ORTHOLOGUE AFUA_5G02870)"/>
    <property type="match status" value="1"/>
</dbReference>
<evidence type="ECO:0000259" key="3">
    <source>
        <dbReference type="SMART" id="SM00822"/>
    </source>
</evidence>
<evidence type="ECO:0000256" key="2">
    <source>
        <dbReference type="ARBA" id="ARBA00023002"/>
    </source>
</evidence>
<comment type="similarity">
    <text evidence="1">Belongs to the short-chain dehydrogenases/reductases (SDR) family.</text>
</comment>